<dbReference type="Proteomes" id="UP000509327">
    <property type="component" value="Chromosome"/>
</dbReference>
<dbReference type="RefSeq" id="WP_110893394.1">
    <property type="nucleotide sequence ID" value="NZ_CP054614.1"/>
</dbReference>
<evidence type="ECO:0000256" key="4">
    <source>
        <dbReference type="SAM" id="SignalP"/>
    </source>
</evidence>
<dbReference type="Proteomes" id="UP000247790">
    <property type="component" value="Unassembled WGS sequence"/>
</dbReference>
<dbReference type="Gene3D" id="3.40.190.10">
    <property type="entry name" value="Periplasmic binding protein-like II"/>
    <property type="match status" value="1"/>
</dbReference>
<keyword evidence="2" id="KW-0813">Transport</keyword>
<dbReference type="EMBL" id="QJSW01000001">
    <property type="protein sequence ID" value="PYE52340.1"/>
    <property type="molecule type" value="Genomic_DNA"/>
</dbReference>
<dbReference type="Pfam" id="PF13416">
    <property type="entry name" value="SBP_bac_8"/>
    <property type="match status" value="1"/>
</dbReference>
<gene>
    <name evidence="5" type="ORF">DFQ00_101273</name>
    <name evidence="6" type="ORF">HUB98_27275</name>
</gene>
<feature type="signal peptide" evidence="4">
    <location>
        <begin position="1"/>
        <end position="22"/>
    </location>
</feature>
<accession>A0A2V4VEU5</accession>
<dbReference type="PANTHER" id="PTHR43649:SF34">
    <property type="entry name" value="ABC TRANSPORTER PERIPLASMIC-BINDING PROTEIN YCJN-RELATED"/>
    <property type="match status" value="1"/>
</dbReference>
<evidence type="ECO:0000313" key="7">
    <source>
        <dbReference type="Proteomes" id="UP000247790"/>
    </source>
</evidence>
<name>A0A2V4VEU5_PAEBA</name>
<comment type="similarity">
    <text evidence="1">Belongs to the bacterial solute-binding protein 1 family.</text>
</comment>
<protein>
    <submittedName>
        <fullName evidence="5 6">Carbohydrate ABC transporter substrate-binding protein</fullName>
    </submittedName>
</protein>
<proteinExistence type="inferred from homology"/>
<dbReference type="InterPro" id="IPR050490">
    <property type="entry name" value="Bact_solute-bd_prot1"/>
</dbReference>
<dbReference type="OrthoDB" id="9763054at2"/>
<reference evidence="6 8" key="2">
    <citation type="submission" date="2020-06" db="EMBL/GenBank/DDBJ databases">
        <title>Complete genome of Paenibacillus barcinonensis KACC11450.</title>
        <authorList>
            <person name="Kim M."/>
            <person name="Park Y.-J."/>
            <person name="Shin J.-H."/>
        </authorList>
    </citation>
    <scope>NUCLEOTIDE SEQUENCE [LARGE SCALE GENOMIC DNA]</scope>
    <source>
        <strain evidence="6 8">KACC11450</strain>
    </source>
</reference>
<dbReference type="PROSITE" id="PS51257">
    <property type="entry name" value="PROKAR_LIPOPROTEIN"/>
    <property type="match status" value="1"/>
</dbReference>
<dbReference type="AlphaFoldDB" id="A0A2V4VEU5"/>
<evidence type="ECO:0000256" key="2">
    <source>
        <dbReference type="ARBA" id="ARBA00022448"/>
    </source>
</evidence>
<dbReference type="SUPFAM" id="SSF53850">
    <property type="entry name" value="Periplasmic binding protein-like II"/>
    <property type="match status" value="1"/>
</dbReference>
<reference evidence="5 7" key="1">
    <citation type="submission" date="2018-06" db="EMBL/GenBank/DDBJ databases">
        <title>Genomic Encyclopedia of Type Strains, Phase III (KMG-III): the genomes of soil and plant-associated and newly described type strains.</title>
        <authorList>
            <person name="Whitman W."/>
        </authorList>
    </citation>
    <scope>NUCLEOTIDE SEQUENCE [LARGE SCALE GENOMIC DNA]</scope>
    <source>
        <strain evidence="5 7">CECT 7022</strain>
    </source>
</reference>
<evidence type="ECO:0000256" key="3">
    <source>
        <dbReference type="ARBA" id="ARBA00022729"/>
    </source>
</evidence>
<evidence type="ECO:0000313" key="5">
    <source>
        <dbReference type="EMBL" id="PYE52340.1"/>
    </source>
</evidence>
<organism evidence="5 7">
    <name type="scientific">Paenibacillus barcinonensis</name>
    <dbReference type="NCBI Taxonomy" id="198119"/>
    <lineage>
        <taxon>Bacteria</taxon>
        <taxon>Bacillati</taxon>
        <taxon>Bacillota</taxon>
        <taxon>Bacilli</taxon>
        <taxon>Bacillales</taxon>
        <taxon>Paenibacillaceae</taxon>
        <taxon>Paenibacillus</taxon>
    </lineage>
</organism>
<sequence length="448" mass="48832">MKKKWVPFVGVLLLMLIITACSQGKTTESSSQDSGKKADESSKEVKLTFFNTSAEVNGVFEKLFKTYHEQHPNVTIELIPTPIGGAQLEKFQSLLASGNPATIANLDAGTILQYKDKFLNLDSEKATYEGLTKPGAVDGALLDGQFLGIPWTAQGYGLLYNKRVVEEAMGGSFDPSSIKTRDDLEAVFKKVEAAGKAPVMLHGADWSLGAHYLGLTYSLQSSNVDDNRKFVKDLETGTAKLADNAAYNGLIDTFDLLKKYNARSKDPLVADYTKDSTDFAKGEAAFYFMGDWTWAVIGNLEGRDKEFGIVPVPISNNPEDYGNTQVAYSEPKLFAIDNSGSTEAQQAAAKEFIQWMVTSDEGQDAIVAQMGLALPYKDVKVKSSNILSEAVGSFVDQGKVVNISVINYLPQDYWAKTGASMQKYLAGVIDRKGLTDEVQAYWASQAGK</sequence>
<keyword evidence="8" id="KW-1185">Reference proteome</keyword>
<dbReference type="InterPro" id="IPR006059">
    <property type="entry name" value="SBP"/>
</dbReference>
<evidence type="ECO:0000313" key="6">
    <source>
        <dbReference type="EMBL" id="QKS59542.1"/>
    </source>
</evidence>
<keyword evidence="3 4" id="KW-0732">Signal</keyword>
<evidence type="ECO:0000256" key="1">
    <source>
        <dbReference type="ARBA" id="ARBA00008520"/>
    </source>
</evidence>
<dbReference type="EMBL" id="CP054614">
    <property type="protein sequence ID" value="QKS59542.1"/>
    <property type="molecule type" value="Genomic_DNA"/>
</dbReference>
<feature type="chain" id="PRO_5039609052" evidence="4">
    <location>
        <begin position="23"/>
        <end position="448"/>
    </location>
</feature>
<dbReference type="PANTHER" id="PTHR43649">
    <property type="entry name" value="ARABINOSE-BINDING PROTEIN-RELATED"/>
    <property type="match status" value="1"/>
</dbReference>
<evidence type="ECO:0000313" key="8">
    <source>
        <dbReference type="Proteomes" id="UP000509327"/>
    </source>
</evidence>